<dbReference type="InterPro" id="IPR001722">
    <property type="entry name" value="Glyco_hydro_7"/>
</dbReference>
<dbReference type="Gene3D" id="2.70.100.10">
    <property type="entry name" value="Glycoside hydrolase, family 7, domain"/>
    <property type="match status" value="1"/>
</dbReference>
<proteinExistence type="inferred from homology"/>
<keyword evidence="3" id="KW-0732">Signal</keyword>
<sequence length="116" mass="12232">MAAHDSITTQFCNKAKVVFGDHDSFGQHGGMAGMSRAMAVGMVLVLSIWDNHTANMLWLDSNYPTNANLNKPGIARGTCLTTSGVPAEVEELAASVTVTHSNIKFGDIGTTYSGTV</sequence>
<dbReference type="InterPro" id="IPR013320">
    <property type="entry name" value="ConA-like_dom_sf"/>
</dbReference>
<dbReference type="SUPFAM" id="SSF49899">
    <property type="entry name" value="Concanavalin A-like lectins/glucanases"/>
    <property type="match status" value="1"/>
</dbReference>
<evidence type="ECO:0000313" key="10">
    <source>
        <dbReference type="EMBL" id="CAA7271266.1"/>
    </source>
</evidence>
<evidence type="ECO:0000256" key="8">
    <source>
        <dbReference type="ARBA" id="ARBA00023326"/>
    </source>
</evidence>
<reference evidence="10 11" key="1">
    <citation type="submission" date="2020-01" db="EMBL/GenBank/DDBJ databases">
        <authorList>
            <person name="Gupta K D."/>
        </authorList>
    </citation>
    <scope>NUCLEOTIDE SEQUENCE [LARGE SCALE GENOMIC DNA]</scope>
</reference>
<dbReference type="AlphaFoldDB" id="A0A8S0W5F2"/>
<dbReference type="PRINTS" id="PR00734">
    <property type="entry name" value="GLHYDRLASE7"/>
</dbReference>
<evidence type="ECO:0000256" key="4">
    <source>
        <dbReference type="ARBA" id="ARBA00022801"/>
    </source>
</evidence>
<evidence type="ECO:0000313" key="11">
    <source>
        <dbReference type="Proteomes" id="UP000467700"/>
    </source>
</evidence>
<name>A0A8S0W5F2_CYCAE</name>
<keyword evidence="8 9" id="KW-0624">Polysaccharide degradation</keyword>
<keyword evidence="7 9" id="KW-0326">Glycosidase</keyword>
<dbReference type="Proteomes" id="UP000467700">
    <property type="component" value="Unassembled WGS sequence"/>
</dbReference>
<dbReference type="EMBL" id="CACVBS010000103">
    <property type="protein sequence ID" value="CAA7271266.1"/>
    <property type="molecule type" value="Genomic_DNA"/>
</dbReference>
<evidence type="ECO:0000256" key="1">
    <source>
        <dbReference type="ARBA" id="ARBA00001641"/>
    </source>
</evidence>
<comment type="similarity">
    <text evidence="2 9">Belongs to the glycosyl hydrolase 7 (cellulase C) family.</text>
</comment>
<gene>
    <name evidence="10" type="ORF">AAE3_LOCUS13522</name>
</gene>
<dbReference type="Pfam" id="PF00840">
    <property type="entry name" value="Glyco_hydro_7"/>
    <property type="match status" value="1"/>
</dbReference>
<comment type="catalytic activity">
    <reaction evidence="1">
        <text>Hydrolysis of (1-&gt;4)-beta-D-glucosidic linkages in cellulose and cellotetraose, releasing cellobiose from the non-reducing ends of the chains.</text>
        <dbReference type="EC" id="3.2.1.91"/>
    </reaction>
</comment>
<evidence type="ECO:0000256" key="2">
    <source>
        <dbReference type="ARBA" id="ARBA00006044"/>
    </source>
</evidence>
<dbReference type="GO" id="GO:0016162">
    <property type="term" value="F:cellulose 1,4-beta-cellobiosidase activity"/>
    <property type="evidence" value="ECO:0007669"/>
    <property type="project" value="UniProtKB-EC"/>
</dbReference>
<evidence type="ECO:0000256" key="3">
    <source>
        <dbReference type="ARBA" id="ARBA00022729"/>
    </source>
</evidence>
<keyword evidence="11" id="KW-1185">Reference proteome</keyword>
<organism evidence="10 11">
    <name type="scientific">Cyclocybe aegerita</name>
    <name type="common">Black poplar mushroom</name>
    <name type="synonym">Agrocybe aegerita</name>
    <dbReference type="NCBI Taxonomy" id="1973307"/>
    <lineage>
        <taxon>Eukaryota</taxon>
        <taxon>Fungi</taxon>
        <taxon>Dikarya</taxon>
        <taxon>Basidiomycota</taxon>
        <taxon>Agaricomycotina</taxon>
        <taxon>Agaricomycetes</taxon>
        <taxon>Agaricomycetidae</taxon>
        <taxon>Agaricales</taxon>
        <taxon>Agaricineae</taxon>
        <taxon>Bolbitiaceae</taxon>
        <taxon>Cyclocybe</taxon>
    </lineage>
</organism>
<keyword evidence="6" id="KW-0119">Carbohydrate metabolism</keyword>
<dbReference type="OrthoDB" id="412382at2759"/>
<dbReference type="PANTHER" id="PTHR33753">
    <property type="entry name" value="1,4-BETA-D-GLUCAN CELLOBIOHYDROLASE B"/>
    <property type="match status" value="1"/>
</dbReference>
<comment type="caution">
    <text evidence="10">The sequence shown here is derived from an EMBL/GenBank/DDBJ whole genome shotgun (WGS) entry which is preliminary data.</text>
</comment>
<evidence type="ECO:0000256" key="9">
    <source>
        <dbReference type="RuleBase" id="RU361164"/>
    </source>
</evidence>
<dbReference type="GO" id="GO:0030245">
    <property type="term" value="P:cellulose catabolic process"/>
    <property type="evidence" value="ECO:0007669"/>
    <property type="project" value="UniProtKB-KW"/>
</dbReference>
<evidence type="ECO:0000256" key="5">
    <source>
        <dbReference type="ARBA" id="ARBA00023001"/>
    </source>
</evidence>
<evidence type="ECO:0000256" key="6">
    <source>
        <dbReference type="ARBA" id="ARBA00023277"/>
    </source>
</evidence>
<dbReference type="EC" id="3.2.1.-" evidence="9"/>
<keyword evidence="5 9" id="KW-0136">Cellulose degradation</keyword>
<dbReference type="PANTHER" id="PTHR33753:SF2">
    <property type="entry name" value="GLYCOSIDE HYDROLASE FAMILY 7 PROTEIN"/>
    <property type="match status" value="1"/>
</dbReference>
<accession>A0A8S0W5F2</accession>
<protein>
    <recommendedName>
        <fullName evidence="9">Glucanase</fullName>
        <ecNumber evidence="9">3.2.1.-</ecNumber>
    </recommendedName>
</protein>
<evidence type="ECO:0000256" key="7">
    <source>
        <dbReference type="ARBA" id="ARBA00023295"/>
    </source>
</evidence>
<dbReference type="InterPro" id="IPR037019">
    <property type="entry name" value="Glyco_hydro_7_sf"/>
</dbReference>
<keyword evidence="4 9" id="KW-0378">Hydrolase</keyword>